<accession>A0AAV9MRZ2</accession>
<dbReference type="InterPro" id="IPR013783">
    <property type="entry name" value="Ig-like_fold"/>
</dbReference>
<dbReference type="InterPro" id="IPR054593">
    <property type="entry name" value="Beta-mannosidase-like_N2"/>
</dbReference>
<dbReference type="PANTHER" id="PTHR43730:SF1">
    <property type="entry name" value="BETA-MANNOSIDASE"/>
    <property type="match status" value="1"/>
</dbReference>
<dbReference type="InterPro" id="IPR006102">
    <property type="entry name" value="Ig-like_GH2"/>
</dbReference>
<evidence type="ECO:0000256" key="4">
    <source>
        <dbReference type="ARBA" id="ARBA00022801"/>
    </source>
</evidence>
<gene>
    <name evidence="14" type="ORF">LTR84_011311</name>
</gene>
<evidence type="ECO:0000256" key="8">
    <source>
        <dbReference type="ARBA" id="ARBA00038429"/>
    </source>
</evidence>
<evidence type="ECO:0000256" key="10">
    <source>
        <dbReference type="ARBA" id="ARBA00041614"/>
    </source>
</evidence>
<dbReference type="RefSeq" id="XP_064700030.1">
    <property type="nucleotide sequence ID" value="XM_064854844.1"/>
</dbReference>
<dbReference type="SUPFAM" id="SSF49303">
    <property type="entry name" value="beta-Galactosidase/glucuronidase domain"/>
    <property type="match status" value="2"/>
</dbReference>
<dbReference type="Gene3D" id="3.20.20.80">
    <property type="entry name" value="Glycosidases"/>
    <property type="match status" value="1"/>
</dbReference>
<comment type="catalytic activity">
    <reaction evidence="1">
        <text>Hydrolysis of terminal, non-reducing beta-D-mannose residues in beta-D-mannosides.</text>
        <dbReference type="EC" id="3.2.1.25"/>
    </reaction>
</comment>
<feature type="domain" description="Mannosidase Ig/CBM-like" evidence="12">
    <location>
        <begin position="700"/>
        <end position="792"/>
    </location>
</feature>
<keyword evidence="15" id="KW-1185">Reference proteome</keyword>
<proteinExistence type="inferred from homology"/>
<evidence type="ECO:0000256" key="2">
    <source>
        <dbReference type="ARBA" id="ARBA00004740"/>
    </source>
</evidence>
<dbReference type="FunFam" id="3.20.20.80:FF:000050">
    <property type="entry name" value="Beta-mannosidase B"/>
    <property type="match status" value="1"/>
</dbReference>
<evidence type="ECO:0000259" key="11">
    <source>
        <dbReference type="Pfam" id="PF00703"/>
    </source>
</evidence>
<dbReference type="InterPro" id="IPR008979">
    <property type="entry name" value="Galactose-bd-like_sf"/>
</dbReference>
<evidence type="ECO:0000256" key="7">
    <source>
        <dbReference type="ARBA" id="ARBA00023326"/>
    </source>
</evidence>
<dbReference type="SUPFAM" id="SSF49785">
    <property type="entry name" value="Galactose-binding domain-like"/>
    <property type="match status" value="1"/>
</dbReference>
<evidence type="ECO:0000256" key="5">
    <source>
        <dbReference type="ARBA" id="ARBA00023277"/>
    </source>
</evidence>
<dbReference type="InterPro" id="IPR036156">
    <property type="entry name" value="Beta-gal/glucu_dom_sf"/>
</dbReference>
<comment type="pathway">
    <text evidence="2">Glycan metabolism; N-glycan degradation.</text>
</comment>
<dbReference type="Pfam" id="PF22666">
    <property type="entry name" value="Glyco_hydro_2_N2"/>
    <property type="match status" value="1"/>
</dbReference>
<feature type="domain" description="Beta-mannosidase-like galactose-binding" evidence="13">
    <location>
        <begin position="16"/>
        <end position="196"/>
    </location>
</feature>
<dbReference type="Gene3D" id="2.60.120.260">
    <property type="entry name" value="Galactose-binding domain-like"/>
    <property type="match status" value="1"/>
</dbReference>
<dbReference type="Proteomes" id="UP001358417">
    <property type="component" value="Unassembled WGS sequence"/>
</dbReference>
<keyword evidence="5" id="KW-0119">Carbohydrate metabolism</keyword>
<dbReference type="EC" id="3.2.1.25" evidence="3"/>
<name>A0AAV9MRZ2_9EURO</name>
<dbReference type="GO" id="GO:0004567">
    <property type="term" value="F:beta-mannosidase activity"/>
    <property type="evidence" value="ECO:0007669"/>
    <property type="project" value="UniProtKB-EC"/>
</dbReference>
<dbReference type="InterPro" id="IPR041447">
    <property type="entry name" value="Mannosidase_ig"/>
</dbReference>
<dbReference type="SUPFAM" id="SSF51445">
    <property type="entry name" value="(Trans)glycosidases"/>
    <property type="match status" value="1"/>
</dbReference>
<dbReference type="InterPro" id="IPR050887">
    <property type="entry name" value="Beta-mannosidase_GH2"/>
</dbReference>
<feature type="domain" description="Glycoside hydrolase family 2 immunoglobulin-like beta-sandwich" evidence="11">
    <location>
        <begin position="207"/>
        <end position="312"/>
    </location>
</feature>
<comment type="caution">
    <text evidence="14">The sequence shown here is derived from an EMBL/GenBank/DDBJ whole genome shotgun (WGS) entry which is preliminary data.</text>
</comment>
<dbReference type="PANTHER" id="PTHR43730">
    <property type="entry name" value="BETA-MANNOSIDASE"/>
    <property type="match status" value="1"/>
</dbReference>
<dbReference type="EMBL" id="JAVRRD010000053">
    <property type="protein sequence ID" value="KAK5044361.1"/>
    <property type="molecule type" value="Genomic_DNA"/>
</dbReference>
<dbReference type="AlphaFoldDB" id="A0AAV9MRZ2"/>
<dbReference type="Pfam" id="PF00703">
    <property type="entry name" value="Glyco_hydro_2"/>
    <property type="match status" value="1"/>
</dbReference>
<protein>
    <recommendedName>
        <fullName evidence="9">Beta-mannosidase B</fullName>
        <ecNumber evidence="3">3.2.1.25</ecNumber>
    </recommendedName>
    <alternativeName>
        <fullName evidence="10">Mannanase B</fullName>
    </alternativeName>
</protein>
<organism evidence="14 15">
    <name type="scientific">Exophiala bonariae</name>
    <dbReference type="NCBI Taxonomy" id="1690606"/>
    <lineage>
        <taxon>Eukaryota</taxon>
        <taxon>Fungi</taxon>
        <taxon>Dikarya</taxon>
        <taxon>Ascomycota</taxon>
        <taxon>Pezizomycotina</taxon>
        <taxon>Eurotiomycetes</taxon>
        <taxon>Chaetothyriomycetidae</taxon>
        <taxon>Chaetothyriales</taxon>
        <taxon>Herpotrichiellaceae</taxon>
        <taxon>Exophiala</taxon>
    </lineage>
</organism>
<evidence type="ECO:0000256" key="1">
    <source>
        <dbReference type="ARBA" id="ARBA00000829"/>
    </source>
</evidence>
<keyword evidence="7" id="KW-0624">Polysaccharide degradation</keyword>
<keyword evidence="4" id="KW-0378">Hydrolase</keyword>
<reference evidence="14 15" key="1">
    <citation type="submission" date="2023-08" db="EMBL/GenBank/DDBJ databases">
        <title>Black Yeasts Isolated from many extreme environments.</title>
        <authorList>
            <person name="Coleine C."/>
            <person name="Stajich J.E."/>
            <person name="Selbmann L."/>
        </authorList>
    </citation>
    <scope>NUCLEOTIDE SEQUENCE [LARGE SCALE GENOMIC DNA]</scope>
    <source>
        <strain evidence="14 15">CCFEE 5792</strain>
    </source>
</reference>
<evidence type="ECO:0000256" key="6">
    <source>
        <dbReference type="ARBA" id="ARBA00023295"/>
    </source>
</evidence>
<dbReference type="GO" id="GO:0005975">
    <property type="term" value="P:carbohydrate metabolic process"/>
    <property type="evidence" value="ECO:0007669"/>
    <property type="project" value="InterPro"/>
</dbReference>
<dbReference type="GO" id="GO:0006516">
    <property type="term" value="P:glycoprotein catabolic process"/>
    <property type="evidence" value="ECO:0007669"/>
    <property type="project" value="TreeGrafter"/>
</dbReference>
<dbReference type="GeneID" id="89979465"/>
<dbReference type="InterPro" id="IPR017853">
    <property type="entry name" value="GH"/>
</dbReference>
<dbReference type="Gene3D" id="2.60.40.10">
    <property type="entry name" value="Immunoglobulins"/>
    <property type="match status" value="1"/>
</dbReference>
<evidence type="ECO:0000313" key="14">
    <source>
        <dbReference type="EMBL" id="KAK5044361.1"/>
    </source>
</evidence>
<comment type="similarity">
    <text evidence="8">Belongs to the glycosyl hydrolase 2 family. Beta-mannosidase B subfamily.</text>
</comment>
<evidence type="ECO:0000256" key="3">
    <source>
        <dbReference type="ARBA" id="ARBA00012754"/>
    </source>
</evidence>
<evidence type="ECO:0000313" key="15">
    <source>
        <dbReference type="Proteomes" id="UP001358417"/>
    </source>
</evidence>
<evidence type="ECO:0000259" key="13">
    <source>
        <dbReference type="Pfam" id="PF22666"/>
    </source>
</evidence>
<evidence type="ECO:0000259" key="12">
    <source>
        <dbReference type="Pfam" id="PF17786"/>
    </source>
</evidence>
<dbReference type="Pfam" id="PF17786">
    <property type="entry name" value="Mannosidase_ig"/>
    <property type="match status" value="1"/>
</dbReference>
<sequence length="899" mass="102021">MLGIRTRNEISNGWKWRLADANGNSQAEGLPELKEWHAVQAFPSVIHSELLANDIIPDFRSGENERLIQWVGHADWAYSTSFSTPKDLDSDSSVDMVFEGLDTFATVTLNGKVILQSDNMFLPQRVDVKKILNPSGQDNEISIVFESTVKKGDGLDSRFGQRKSNMMRGNRRMHIRKAQYHWGWDWGPVVLTAGPYLPIYLDTYHARVDNCHIISDLSPDHSSAEISVDINVAGEGSETVDVRLLDADGSEVGSTTATLSPLKATKTKLLLTSPRLWWPNGQGHPYLYTVKISLLGPDGDVLDSSSQRFGVRKIEIVQRPLDNAPGKTFFFRVNGRDIFSQGGNWIPADNLLPTITRERYFDWIRLAKFNHLNMIRVWGGGIYETEDFLDACDEYGMLVWHDYAFACGDYPIHQEYLDSIKAEAEAQTIRLRNRACMALLCGGNEDFMLCDWLGPKFDFADLTGPFEDKPFPQRKIYLQVLPEVASRLAPNIVYWANSPWGAGEQPSSDLTVGDVHQWHVWHVNQEPYQKYKGLSGRFVSEFGMHGFPIMRTVDVFTSPNRPQDRHPQSRAIDCHNKGHGAETRIARYLAENFRYDNTRLENFAYCTQLLQSEAYGYALRDWKRKFGGKGKEECAGALIWQLNDVYPVTSWAYVDYYLRPKPAFYTIRRSFAPISVGIERSPTSRCINENKPRDSEIPSFSIFAHNTTAKDVKAILVLRAYDFHIGAWTDLQGVDAEREVTLTAGYNTELGKLTAPSSWTEESLIILAATLLDMTTKEPLARIVDWPEPFRYLTWPLDTRVNISVAKIEGLSSTGDQSESISYHDVVRVTTNHPIKGLWLEPVYDAKETEDEPEPLWNDNMFDLLPGEEISVYVKGLRGRQINARFLGDWEVGTSKPRL</sequence>
<evidence type="ECO:0000256" key="9">
    <source>
        <dbReference type="ARBA" id="ARBA00041069"/>
    </source>
</evidence>
<keyword evidence="6" id="KW-0326">Glycosidase</keyword>